<gene>
    <name evidence="1" type="ORF">FK531_08060</name>
</gene>
<accession>A0A541BME9</accession>
<dbReference type="RefSeq" id="WP_142097434.1">
    <property type="nucleotide sequence ID" value="NZ_VIGH01000003.1"/>
</dbReference>
<dbReference type="Proteomes" id="UP000316256">
    <property type="component" value="Unassembled WGS sequence"/>
</dbReference>
<dbReference type="OrthoDB" id="3290158at2"/>
<comment type="caution">
    <text evidence="1">The sequence shown here is derived from an EMBL/GenBank/DDBJ whole genome shotgun (WGS) entry which is preliminary data.</text>
</comment>
<sequence>MSRVIDGGVLADAEALGDRFVAFVGPQVGPGWIPAADLFGSGLSDAVATKREARGAVSDAVAGSLLLAEYCARLSAPVLAVLYRDGAFLDPSLGNVQVLRRAGVIERLSFLRGPQPCPPGQEAGLASRVADAFFAGNIDACLGAVRNQSRAGLRSLWSNVGMTVGSAMLTLSWSSPDRDRYLDDARAFVACRPEIGRVVSFESAEFDGEPWMFTRRDACCLAFRTTVNQTRENPYCSNCSVLELGERITNFHKAARSFEEGRAR</sequence>
<keyword evidence="2" id="KW-1185">Reference proteome</keyword>
<organism evidence="1 2">
    <name type="scientific">Rhodococcus spelaei</name>
    <dbReference type="NCBI Taxonomy" id="2546320"/>
    <lineage>
        <taxon>Bacteria</taxon>
        <taxon>Bacillati</taxon>
        <taxon>Actinomycetota</taxon>
        <taxon>Actinomycetes</taxon>
        <taxon>Mycobacteriales</taxon>
        <taxon>Nocardiaceae</taxon>
        <taxon>Rhodococcus</taxon>
    </lineage>
</organism>
<evidence type="ECO:0000313" key="2">
    <source>
        <dbReference type="Proteomes" id="UP000316256"/>
    </source>
</evidence>
<proteinExistence type="predicted"/>
<protein>
    <submittedName>
        <fullName evidence="1">Uncharacterized protein</fullName>
    </submittedName>
</protein>
<name>A0A541BME9_9NOCA</name>
<dbReference type="AlphaFoldDB" id="A0A541BME9"/>
<dbReference type="EMBL" id="VIGH01000003">
    <property type="protein sequence ID" value="TQF73444.1"/>
    <property type="molecule type" value="Genomic_DNA"/>
</dbReference>
<evidence type="ECO:0000313" key="1">
    <source>
        <dbReference type="EMBL" id="TQF73444.1"/>
    </source>
</evidence>
<reference evidence="1 2" key="1">
    <citation type="submission" date="2019-06" db="EMBL/GenBank/DDBJ databases">
        <title>Rhodococcus spaelei sp. nov., isolated from a cave.</title>
        <authorList>
            <person name="Lee S.D."/>
        </authorList>
    </citation>
    <scope>NUCLEOTIDE SEQUENCE [LARGE SCALE GENOMIC DNA]</scope>
    <source>
        <strain evidence="1 2">C9-5</strain>
    </source>
</reference>